<dbReference type="EMBL" id="PREZ01000003">
    <property type="protein sequence ID" value="PPA70656.1"/>
    <property type="molecule type" value="Genomic_DNA"/>
</dbReference>
<feature type="transmembrane region" description="Helical" evidence="1">
    <location>
        <begin position="217"/>
        <end position="239"/>
    </location>
</feature>
<name>A0A2S5GCC7_9BACL</name>
<protein>
    <submittedName>
        <fullName evidence="2">Uncharacterized protein</fullName>
    </submittedName>
</protein>
<dbReference type="AlphaFoldDB" id="A0A2S5GCC7"/>
<gene>
    <name evidence="2" type="ORF">C4B60_07605</name>
</gene>
<feature type="transmembrane region" description="Helical" evidence="1">
    <location>
        <begin position="26"/>
        <end position="46"/>
    </location>
</feature>
<feature type="transmembrane region" description="Helical" evidence="1">
    <location>
        <begin position="151"/>
        <end position="172"/>
    </location>
</feature>
<organism evidence="2 3">
    <name type="scientific">Jeotgalibacillus proteolyticus</name>
    <dbReference type="NCBI Taxonomy" id="2082395"/>
    <lineage>
        <taxon>Bacteria</taxon>
        <taxon>Bacillati</taxon>
        <taxon>Bacillota</taxon>
        <taxon>Bacilli</taxon>
        <taxon>Bacillales</taxon>
        <taxon>Caryophanaceae</taxon>
        <taxon>Jeotgalibacillus</taxon>
    </lineage>
</organism>
<accession>A0A2S5GCC7</accession>
<keyword evidence="1" id="KW-0812">Transmembrane</keyword>
<comment type="caution">
    <text evidence="2">The sequence shown here is derived from an EMBL/GenBank/DDBJ whole genome shotgun (WGS) entry which is preliminary data.</text>
</comment>
<keyword evidence="3" id="KW-1185">Reference proteome</keyword>
<proteinExistence type="predicted"/>
<feature type="transmembrane region" description="Helical" evidence="1">
    <location>
        <begin position="184"/>
        <end position="205"/>
    </location>
</feature>
<sequence>MSLSEMKLGEIVWKQYIYKLFSYSDALKSLIIIQLLGIGFSLLASGGGSSSDGYITVSVDTYSVDLVFIFTLIWIFVTSILLTTKSYRFEDFTFVTSRLSSHLSNILYLITVSAAAMITLTLSSFLLYLLVRLFANTPLLYGGGSPGSPGALLLSAGAFLLYFILVSALGYLAGGLAQIHKSLIAVLPVVLIVLPIYLSISLGVYPLYSFYIAESSFWILGIKIIFTAAILFGGIILLFNNREVRA</sequence>
<keyword evidence="1" id="KW-1133">Transmembrane helix</keyword>
<keyword evidence="1" id="KW-0472">Membrane</keyword>
<reference evidence="2 3" key="1">
    <citation type="submission" date="2018-02" db="EMBL/GenBank/DDBJ databases">
        <title>Jeotgalibacillus proteolyticum sp. nov. a protease producing bacterium isolated from ocean sediments of Laizhou Bay.</title>
        <authorList>
            <person name="Li Y."/>
        </authorList>
    </citation>
    <scope>NUCLEOTIDE SEQUENCE [LARGE SCALE GENOMIC DNA]</scope>
    <source>
        <strain evidence="2 3">22-7</strain>
    </source>
</reference>
<evidence type="ECO:0000313" key="3">
    <source>
        <dbReference type="Proteomes" id="UP000239047"/>
    </source>
</evidence>
<feature type="transmembrane region" description="Helical" evidence="1">
    <location>
        <begin position="105"/>
        <end position="131"/>
    </location>
</feature>
<dbReference type="RefSeq" id="WP_104057406.1">
    <property type="nucleotide sequence ID" value="NZ_PREZ01000003.1"/>
</dbReference>
<dbReference type="Proteomes" id="UP000239047">
    <property type="component" value="Unassembled WGS sequence"/>
</dbReference>
<evidence type="ECO:0000313" key="2">
    <source>
        <dbReference type="EMBL" id="PPA70656.1"/>
    </source>
</evidence>
<dbReference type="OrthoDB" id="1795989at2"/>
<evidence type="ECO:0000256" key="1">
    <source>
        <dbReference type="SAM" id="Phobius"/>
    </source>
</evidence>
<feature type="transmembrane region" description="Helical" evidence="1">
    <location>
        <begin position="66"/>
        <end position="84"/>
    </location>
</feature>